<name>A0A0F2M0J3_SPOSC</name>
<dbReference type="CDD" id="cd00299">
    <property type="entry name" value="GST_C_family"/>
    <property type="match status" value="1"/>
</dbReference>
<dbReference type="OrthoDB" id="202840at2759"/>
<feature type="domain" description="DUF7962" evidence="3">
    <location>
        <begin position="183"/>
        <end position="272"/>
    </location>
</feature>
<accession>A0A0F2M0J3</accession>
<dbReference type="InterPro" id="IPR058268">
    <property type="entry name" value="DUF7962"/>
</dbReference>
<evidence type="ECO:0000259" key="3">
    <source>
        <dbReference type="Pfam" id="PF25907"/>
    </source>
</evidence>
<dbReference type="RefSeq" id="XP_016585909.1">
    <property type="nucleotide sequence ID" value="XM_016731134.1"/>
</dbReference>
<dbReference type="Gene3D" id="1.20.1050.10">
    <property type="match status" value="1"/>
</dbReference>
<feature type="compositionally biased region" description="Low complexity" evidence="1">
    <location>
        <begin position="160"/>
        <end position="179"/>
    </location>
</feature>
<dbReference type="SUPFAM" id="SSF47616">
    <property type="entry name" value="GST C-terminal domain-like"/>
    <property type="match status" value="1"/>
</dbReference>
<reference evidence="4 5" key="2">
    <citation type="journal article" date="2015" name="Eukaryot. Cell">
        <title>Asexual propagation of a virulent clone complex in a human and feline outbreak of sporotrichosis.</title>
        <authorList>
            <person name="Teixeira Mde M."/>
            <person name="Rodrigues A.M."/>
            <person name="Tsui C.K."/>
            <person name="de Almeida L.G."/>
            <person name="Van Diepeningen A.D."/>
            <person name="van den Ende B.G."/>
            <person name="Fernandes G.F."/>
            <person name="Kano R."/>
            <person name="Hamelin R.C."/>
            <person name="Lopes-Bezerra L.M."/>
            <person name="Vasconcelos A.T."/>
            <person name="de Hoog S."/>
            <person name="de Camargo Z.P."/>
            <person name="Felipe M.S."/>
        </authorList>
    </citation>
    <scope>NUCLEOTIDE SEQUENCE [LARGE SCALE GENOMIC DNA]</scope>
    <source>
        <strain evidence="4 5">1099-18</strain>
    </source>
</reference>
<dbReference type="EMBL" id="AXCR01000010">
    <property type="protein sequence ID" value="KJR83233.1"/>
    <property type="molecule type" value="Genomic_DNA"/>
</dbReference>
<dbReference type="VEuPathDB" id="FungiDB:SPSK_04326"/>
<dbReference type="InterPro" id="IPR004045">
    <property type="entry name" value="Glutathione_S-Trfase_N"/>
</dbReference>
<evidence type="ECO:0000313" key="4">
    <source>
        <dbReference type="EMBL" id="KJR83233.1"/>
    </source>
</evidence>
<dbReference type="GeneID" id="27666411"/>
<feature type="region of interest" description="Disordered" evidence="1">
    <location>
        <begin position="152"/>
        <end position="179"/>
    </location>
</feature>
<reference evidence="4 5" key="1">
    <citation type="journal article" date="2014" name="BMC Genomics">
        <title>Comparative genomics of the major fungal agents of human and animal Sporotrichosis: Sporothrix schenckii and Sporothrix brasiliensis.</title>
        <authorList>
            <person name="Teixeira M.M."/>
            <person name="de Almeida L.G."/>
            <person name="Kubitschek-Barreira P."/>
            <person name="Alves F.L."/>
            <person name="Kioshima E.S."/>
            <person name="Abadio A.K."/>
            <person name="Fernandes L."/>
            <person name="Derengowski L.S."/>
            <person name="Ferreira K.S."/>
            <person name="Souza R.C."/>
            <person name="Ruiz J.C."/>
            <person name="de Andrade N.C."/>
            <person name="Paes H.C."/>
            <person name="Nicola A.M."/>
            <person name="Albuquerque P."/>
            <person name="Gerber A.L."/>
            <person name="Martins V.P."/>
            <person name="Peconick L.D."/>
            <person name="Neto A.V."/>
            <person name="Chaucanez C.B."/>
            <person name="Silva P.A."/>
            <person name="Cunha O.L."/>
            <person name="de Oliveira F.F."/>
            <person name="dos Santos T.C."/>
            <person name="Barros A.L."/>
            <person name="Soares M.A."/>
            <person name="de Oliveira L.M."/>
            <person name="Marini M.M."/>
            <person name="Villalobos-Duno H."/>
            <person name="Cunha M.M."/>
            <person name="de Hoog S."/>
            <person name="da Silveira J.F."/>
            <person name="Henrissat B."/>
            <person name="Nino-Vega G.A."/>
            <person name="Cisalpino P.S."/>
            <person name="Mora-Montes H.M."/>
            <person name="Almeida S.R."/>
            <person name="Stajich J.E."/>
            <person name="Lopes-Bezerra L.M."/>
            <person name="Vasconcelos A.T."/>
            <person name="Felipe M.S."/>
        </authorList>
    </citation>
    <scope>NUCLEOTIDE SEQUENCE [LARGE SCALE GENOMIC DNA]</scope>
    <source>
        <strain evidence="4 5">1099-18</strain>
    </source>
</reference>
<gene>
    <name evidence="4" type="ORF">SPSK_04326</name>
</gene>
<protein>
    <recommendedName>
        <fullName evidence="6">GST N-terminal domain-containing protein</fullName>
    </recommendedName>
</protein>
<dbReference type="Gene3D" id="3.40.30.110">
    <property type="match status" value="2"/>
</dbReference>
<dbReference type="InterPro" id="IPR036249">
    <property type="entry name" value="Thioredoxin-like_sf"/>
</dbReference>
<dbReference type="CDD" id="cd00570">
    <property type="entry name" value="GST_N_family"/>
    <property type="match status" value="1"/>
</dbReference>
<evidence type="ECO:0000256" key="1">
    <source>
        <dbReference type="SAM" id="MobiDB-lite"/>
    </source>
</evidence>
<dbReference type="Pfam" id="PF25907">
    <property type="entry name" value="DUF7962"/>
    <property type="match status" value="1"/>
</dbReference>
<comment type="caution">
    <text evidence="4">The sequence shown here is derived from an EMBL/GenBank/DDBJ whole genome shotgun (WGS) entry which is preliminary data.</text>
</comment>
<feature type="domain" description="GST N-terminal" evidence="2">
    <location>
        <begin position="10"/>
        <end position="81"/>
    </location>
</feature>
<evidence type="ECO:0008006" key="6">
    <source>
        <dbReference type="Google" id="ProtNLM"/>
    </source>
</evidence>
<sequence length="384" mass="42076">MTDTPNIVFYHYSYSPYARRIQWYLLLRGLPYNECVQPATMPRPDIARLGVRHRRIPIVAIGRDVYLDTRLIMGKLELIQPSSPAVRPPLGFGLNPSDKKASAEALALERLLNVLTNDSGLFLEAARLIPGDVPAMKDPVFGKDRMDFFGGPLNPRPKKPVSAPSGASSPTASEEPTASKALERAEALAEVRHAASILETTLLADGRTWILSTEGPSIADIEAIWPFHWLASMPGAFLDGSGSEEAGLDAVQFPKLFAWIDRFNRVVRAARKDQPGLSKRIDGDEAAQEVLTAQFWDPLSNVSSYIDTKDPVARAASLVIGKHVVLWPTDTGKSHKDVGKLVRFCPDEVVIEVAASEDAPKVMLHAPRHGFRVRPVDGAEGPRL</sequence>
<evidence type="ECO:0000259" key="2">
    <source>
        <dbReference type="Pfam" id="PF13417"/>
    </source>
</evidence>
<proteinExistence type="predicted"/>
<evidence type="ECO:0000313" key="5">
    <source>
        <dbReference type="Proteomes" id="UP000033710"/>
    </source>
</evidence>
<dbReference type="InterPro" id="IPR036282">
    <property type="entry name" value="Glutathione-S-Trfase_C_sf"/>
</dbReference>
<dbReference type="Proteomes" id="UP000033710">
    <property type="component" value="Unassembled WGS sequence"/>
</dbReference>
<dbReference type="Pfam" id="PF13417">
    <property type="entry name" value="GST_N_3"/>
    <property type="match status" value="1"/>
</dbReference>
<organism evidence="4 5">
    <name type="scientific">Sporothrix schenckii 1099-18</name>
    <dbReference type="NCBI Taxonomy" id="1397361"/>
    <lineage>
        <taxon>Eukaryota</taxon>
        <taxon>Fungi</taxon>
        <taxon>Dikarya</taxon>
        <taxon>Ascomycota</taxon>
        <taxon>Pezizomycotina</taxon>
        <taxon>Sordariomycetes</taxon>
        <taxon>Sordariomycetidae</taxon>
        <taxon>Ophiostomatales</taxon>
        <taxon>Ophiostomataceae</taxon>
        <taxon>Sporothrix</taxon>
    </lineage>
</organism>
<dbReference type="AlphaFoldDB" id="A0A0F2M0J3"/>
<dbReference type="KEGG" id="ssck:SPSK_04326"/>
<dbReference type="SUPFAM" id="SSF52833">
    <property type="entry name" value="Thioredoxin-like"/>
    <property type="match status" value="1"/>
</dbReference>